<proteinExistence type="predicted"/>
<dbReference type="Proteomes" id="UP001597101">
    <property type="component" value="Unassembled WGS sequence"/>
</dbReference>
<organism evidence="1 2">
    <name type="scientific">Pseudahrensia aquimaris</name>
    <dbReference type="NCBI Taxonomy" id="744461"/>
    <lineage>
        <taxon>Bacteria</taxon>
        <taxon>Pseudomonadati</taxon>
        <taxon>Pseudomonadota</taxon>
        <taxon>Alphaproteobacteria</taxon>
        <taxon>Hyphomicrobiales</taxon>
        <taxon>Ahrensiaceae</taxon>
        <taxon>Pseudahrensia</taxon>
    </lineage>
</organism>
<keyword evidence="2" id="KW-1185">Reference proteome</keyword>
<reference evidence="2" key="1">
    <citation type="journal article" date="2019" name="Int. J. Syst. Evol. Microbiol.">
        <title>The Global Catalogue of Microorganisms (GCM) 10K type strain sequencing project: providing services to taxonomists for standard genome sequencing and annotation.</title>
        <authorList>
            <consortium name="The Broad Institute Genomics Platform"/>
            <consortium name="The Broad Institute Genome Sequencing Center for Infectious Disease"/>
            <person name="Wu L."/>
            <person name="Ma J."/>
        </authorList>
    </citation>
    <scope>NUCLEOTIDE SEQUENCE [LARGE SCALE GENOMIC DNA]</scope>
    <source>
        <strain evidence="2">CCUG 60023</strain>
    </source>
</reference>
<accession>A0ABW3FHI3</accession>
<dbReference type="RefSeq" id="WP_377213432.1">
    <property type="nucleotide sequence ID" value="NZ_JBHTJV010000013.1"/>
</dbReference>
<sequence>MTDHQTTSTDTPDGPCIWMSSVQTSSTHQKSWLTTDLPDERTSILTQHLSKLLQRSERSEPVDIEEYPSEFYEPRSQEPYQYPNTLHLFKAGPLFVSPESASVIRDFDIAPGFLKPVTLYKSDKTTIFSEGFCILYIGVKKNAFLPELSEGARDVWKGELWATTPNPSLQVTRFSEAALSGADIWRDERILSKFFISDRLYRALESQGLAKDWDLTRCPVVLS</sequence>
<evidence type="ECO:0000313" key="1">
    <source>
        <dbReference type="EMBL" id="MFD0917575.1"/>
    </source>
</evidence>
<gene>
    <name evidence="1" type="ORF">ACFQ14_14285</name>
</gene>
<comment type="caution">
    <text evidence="1">The sequence shown here is derived from an EMBL/GenBank/DDBJ whole genome shotgun (WGS) entry which is preliminary data.</text>
</comment>
<dbReference type="EMBL" id="JBHTJV010000013">
    <property type="protein sequence ID" value="MFD0917575.1"/>
    <property type="molecule type" value="Genomic_DNA"/>
</dbReference>
<protein>
    <submittedName>
        <fullName evidence="1">Uncharacterized protein</fullName>
    </submittedName>
</protein>
<evidence type="ECO:0000313" key="2">
    <source>
        <dbReference type="Proteomes" id="UP001597101"/>
    </source>
</evidence>
<name>A0ABW3FHI3_9HYPH</name>